<organism evidence="2 3">
    <name type="scientific">Eleusine coracana subsp. coracana</name>
    <dbReference type="NCBI Taxonomy" id="191504"/>
    <lineage>
        <taxon>Eukaryota</taxon>
        <taxon>Viridiplantae</taxon>
        <taxon>Streptophyta</taxon>
        <taxon>Embryophyta</taxon>
        <taxon>Tracheophyta</taxon>
        <taxon>Spermatophyta</taxon>
        <taxon>Magnoliopsida</taxon>
        <taxon>Liliopsida</taxon>
        <taxon>Poales</taxon>
        <taxon>Poaceae</taxon>
        <taxon>PACMAD clade</taxon>
        <taxon>Chloridoideae</taxon>
        <taxon>Cynodonteae</taxon>
        <taxon>Eleusininae</taxon>
        <taxon>Eleusine</taxon>
    </lineage>
</organism>
<dbReference type="PANTHER" id="PTHR31414">
    <property type="entry name" value="TRANSMEMBRANE PROTEIN DDB_G0292058"/>
    <property type="match status" value="1"/>
</dbReference>
<dbReference type="GO" id="GO:0005886">
    <property type="term" value="C:plasma membrane"/>
    <property type="evidence" value="ECO:0007669"/>
    <property type="project" value="TreeGrafter"/>
</dbReference>
<reference evidence="2" key="1">
    <citation type="journal article" date="2018" name="DNA Res.">
        <title>Multiple hybrid de novo genome assembly of finger millet, an orphan allotetraploid crop.</title>
        <authorList>
            <person name="Hatakeyama M."/>
            <person name="Aluri S."/>
            <person name="Balachadran M.T."/>
            <person name="Sivarajan S.R."/>
            <person name="Patrignani A."/>
            <person name="Gruter S."/>
            <person name="Poveda L."/>
            <person name="Shimizu-Inatsugi R."/>
            <person name="Baeten J."/>
            <person name="Francoijs K.J."/>
            <person name="Nataraja K.N."/>
            <person name="Reddy Y.A.N."/>
            <person name="Phadnis S."/>
            <person name="Ravikumar R.L."/>
            <person name="Schlapbach R."/>
            <person name="Sreeman S.M."/>
            <person name="Shimizu K.K."/>
        </authorList>
    </citation>
    <scope>NUCLEOTIDE SEQUENCE</scope>
</reference>
<dbReference type="AlphaFoldDB" id="A0AAV5CU72"/>
<evidence type="ECO:0000256" key="1">
    <source>
        <dbReference type="SAM" id="Phobius"/>
    </source>
</evidence>
<feature type="transmembrane region" description="Helical" evidence="1">
    <location>
        <begin position="32"/>
        <end position="55"/>
    </location>
</feature>
<keyword evidence="1" id="KW-0812">Transmembrane</keyword>
<dbReference type="InterPro" id="IPR040283">
    <property type="entry name" value="DDB_G0292058-like"/>
</dbReference>
<sequence length="69" mass="8081">MQLQDCSFVRETFTAISHNNCPGLERYSRHVYIGLLIGLLVISGAMMLAIVFWMVHTRQRRRRAMCKRP</sequence>
<dbReference type="EMBL" id="BQKI01000009">
    <property type="protein sequence ID" value="GJN01560.1"/>
    <property type="molecule type" value="Genomic_DNA"/>
</dbReference>
<proteinExistence type="predicted"/>
<gene>
    <name evidence="2" type="primary">ga18835</name>
    <name evidence="2" type="ORF">PR202_ga18835</name>
</gene>
<name>A0AAV5CU72_ELECO</name>
<comment type="caution">
    <text evidence="2">The sequence shown here is derived from an EMBL/GenBank/DDBJ whole genome shotgun (WGS) entry which is preliminary data.</text>
</comment>
<dbReference type="Proteomes" id="UP001054889">
    <property type="component" value="Unassembled WGS sequence"/>
</dbReference>
<evidence type="ECO:0000313" key="3">
    <source>
        <dbReference type="Proteomes" id="UP001054889"/>
    </source>
</evidence>
<evidence type="ECO:0000313" key="2">
    <source>
        <dbReference type="EMBL" id="GJN01560.1"/>
    </source>
</evidence>
<dbReference type="GO" id="GO:0009506">
    <property type="term" value="C:plasmodesma"/>
    <property type="evidence" value="ECO:0007669"/>
    <property type="project" value="TreeGrafter"/>
</dbReference>
<keyword evidence="1" id="KW-0472">Membrane</keyword>
<accession>A0AAV5CU72</accession>
<dbReference type="PANTHER" id="PTHR31414:SF10">
    <property type="entry name" value="OS04G0644000 PROTEIN"/>
    <property type="match status" value="1"/>
</dbReference>
<protein>
    <submittedName>
        <fullName evidence="2">Uncharacterized protein</fullName>
    </submittedName>
</protein>
<reference evidence="2" key="2">
    <citation type="submission" date="2021-12" db="EMBL/GenBank/DDBJ databases">
        <title>Resequencing data analysis of finger millet.</title>
        <authorList>
            <person name="Hatakeyama M."/>
            <person name="Aluri S."/>
            <person name="Balachadran M.T."/>
            <person name="Sivarajan S.R."/>
            <person name="Poveda L."/>
            <person name="Shimizu-Inatsugi R."/>
            <person name="Schlapbach R."/>
            <person name="Sreeman S.M."/>
            <person name="Shimizu K.K."/>
        </authorList>
    </citation>
    <scope>NUCLEOTIDE SEQUENCE</scope>
</reference>
<keyword evidence="3" id="KW-1185">Reference proteome</keyword>
<keyword evidence="1" id="KW-1133">Transmembrane helix</keyword>